<dbReference type="InterPro" id="IPR000639">
    <property type="entry name" value="Epox_hydrolase-like"/>
</dbReference>
<dbReference type="Proteomes" id="UP000184212">
    <property type="component" value="Unassembled WGS sequence"/>
</dbReference>
<feature type="domain" description="AB hydrolase-1" evidence="1">
    <location>
        <begin position="37"/>
        <end position="275"/>
    </location>
</feature>
<gene>
    <name evidence="2" type="ORF">SAMN04488109_2231</name>
</gene>
<dbReference type="STRING" id="947013.SAMN04488109_2231"/>
<organism evidence="2 3">
    <name type="scientific">Chryseolinea serpens</name>
    <dbReference type="NCBI Taxonomy" id="947013"/>
    <lineage>
        <taxon>Bacteria</taxon>
        <taxon>Pseudomonadati</taxon>
        <taxon>Bacteroidota</taxon>
        <taxon>Cytophagia</taxon>
        <taxon>Cytophagales</taxon>
        <taxon>Fulvivirgaceae</taxon>
        <taxon>Chryseolinea</taxon>
    </lineage>
</organism>
<evidence type="ECO:0000259" key="1">
    <source>
        <dbReference type="Pfam" id="PF00561"/>
    </source>
</evidence>
<dbReference type="GO" id="GO:0016020">
    <property type="term" value="C:membrane"/>
    <property type="evidence" value="ECO:0007669"/>
    <property type="project" value="TreeGrafter"/>
</dbReference>
<evidence type="ECO:0000313" key="2">
    <source>
        <dbReference type="EMBL" id="SHG86979.1"/>
    </source>
</evidence>
<dbReference type="Gene3D" id="3.40.50.1820">
    <property type="entry name" value="alpha/beta hydrolase"/>
    <property type="match status" value="1"/>
</dbReference>
<keyword evidence="3" id="KW-1185">Reference proteome</keyword>
<dbReference type="InterPro" id="IPR050266">
    <property type="entry name" value="AB_hydrolase_sf"/>
</dbReference>
<evidence type="ECO:0000313" key="3">
    <source>
        <dbReference type="Proteomes" id="UP000184212"/>
    </source>
</evidence>
<dbReference type="SUPFAM" id="SSF53474">
    <property type="entry name" value="alpha/beta-Hydrolases"/>
    <property type="match status" value="1"/>
</dbReference>
<dbReference type="PRINTS" id="PR00412">
    <property type="entry name" value="EPOXHYDRLASE"/>
</dbReference>
<protein>
    <submittedName>
        <fullName evidence="2">Haloalkane dehalogenase</fullName>
    </submittedName>
</protein>
<dbReference type="GO" id="GO:0003824">
    <property type="term" value="F:catalytic activity"/>
    <property type="evidence" value="ECO:0007669"/>
    <property type="project" value="InterPro"/>
</dbReference>
<dbReference type="OrthoDB" id="9799612at2"/>
<dbReference type="AlphaFoldDB" id="A0A1M5NCR9"/>
<accession>A0A1M5NCR9</accession>
<name>A0A1M5NCR9_9BACT</name>
<dbReference type="Pfam" id="PF00561">
    <property type="entry name" value="Abhydrolase_1"/>
    <property type="match status" value="1"/>
</dbReference>
<dbReference type="PRINTS" id="PR00111">
    <property type="entry name" value="ABHYDROLASE"/>
</dbReference>
<dbReference type="RefSeq" id="WP_073133648.1">
    <property type="nucleotide sequence ID" value="NZ_FQWQ01000001.1"/>
</dbReference>
<dbReference type="InterPro" id="IPR000073">
    <property type="entry name" value="AB_hydrolase_1"/>
</dbReference>
<dbReference type="EMBL" id="FQWQ01000001">
    <property type="protein sequence ID" value="SHG86979.1"/>
    <property type="molecule type" value="Genomic_DNA"/>
</dbReference>
<dbReference type="PANTHER" id="PTHR43798:SF24">
    <property type="entry name" value="CIS-3-ALKYL-4-ALKYLOXETAN-2-ONE DECARBOXYLASE"/>
    <property type="match status" value="1"/>
</dbReference>
<proteinExistence type="predicted"/>
<reference evidence="2 3" key="1">
    <citation type="submission" date="2016-11" db="EMBL/GenBank/DDBJ databases">
        <authorList>
            <person name="Jaros S."/>
            <person name="Januszkiewicz K."/>
            <person name="Wedrychowicz H."/>
        </authorList>
    </citation>
    <scope>NUCLEOTIDE SEQUENCE [LARGE SCALE GENOMIC DNA]</scope>
    <source>
        <strain evidence="2 3">DSM 24574</strain>
    </source>
</reference>
<sequence>MKTAPAWVDRTLYPFTSHWLKVEENELHYIDEGQGEVLLFVHGTPEWSFGFRDLVKALRDSYRCVAVDLLGFGLSDKPPGEFYTCAAHSGRLEKFIQQLALKNINIVANDFGGSIAMSYALQHPENVNRIVLFNTWMRSLKAEPHYTRPARVLRSIVGKFLYHTLNTPVNTIMPAAYGDKKKLTKKVHQHYKDALPKGDRKGPYAFALEMSYAHDWWQQLWDNMDRFDANRFLIFWGLKDSFVPPAELAQWKTKLPGATFVEFDDAGHFVQEEKPQEMVRGIREFLVR</sequence>
<dbReference type="InterPro" id="IPR029058">
    <property type="entry name" value="AB_hydrolase_fold"/>
</dbReference>
<dbReference type="PANTHER" id="PTHR43798">
    <property type="entry name" value="MONOACYLGLYCEROL LIPASE"/>
    <property type="match status" value="1"/>
</dbReference>